<proteinExistence type="predicted"/>
<dbReference type="AlphaFoldDB" id="A0A6L2ZPT9"/>
<accession>A0A6L2ZPT9</accession>
<gene>
    <name evidence="1" type="ORF">RINTU1_17680</name>
</gene>
<name>A0A6L2ZPT9_9ENTR</name>
<evidence type="ECO:0000313" key="1">
    <source>
        <dbReference type="EMBL" id="GFN46271.1"/>
    </source>
</evidence>
<reference evidence="1 2" key="1">
    <citation type="submission" date="2020-06" db="EMBL/GenBank/DDBJ databases">
        <title>The genome sequence of Candidatus Regiella insecticola strain Tut.</title>
        <authorList>
            <person name="Nikoh N."/>
            <person name="Tsuchida T."/>
            <person name="Koga R."/>
            <person name="Oshima K."/>
            <person name="Hattori M."/>
            <person name="Fukatsu T."/>
        </authorList>
    </citation>
    <scope>NUCLEOTIDE SEQUENCE [LARGE SCALE GENOMIC DNA]</scope>
    <source>
        <strain evidence="1 2">Tut</strain>
    </source>
</reference>
<organism evidence="1 2">
    <name type="scientific">Candidatus Regiella insecticola</name>
    <dbReference type="NCBI Taxonomy" id="138073"/>
    <lineage>
        <taxon>Bacteria</taxon>
        <taxon>Pseudomonadati</taxon>
        <taxon>Pseudomonadota</taxon>
        <taxon>Gammaproteobacteria</taxon>
        <taxon>Enterobacterales</taxon>
        <taxon>Enterobacteriaceae</taxon>
        <taxon>aphid secondary symbionts</taxon>
        <taxon>Candidatus Regiella</taxon>
    </lineage>
</organism>
<protein>
    <submittedName>
        <fullName evidence="1">Uncharacterized protein</fullName>
    </submittedName>
</protein>
<dbReference type="EMBL" id="BLXO01000003">
    <property type="protein sequence ID" value="GFN46271.1"/>
    <property type="molecule type" value="Genomic_DNA"/>
</dbReference>
<dbReference type="Proteomes" id="UP000504714">
    <property type="component" value="Unassembled WGS sequence"/>
</dbReference>
<comment type="caution">
    <text evidence="1">The sequence shown here is derived from an EMBL/GenBank/DDBJ whole genome shotgun (WGS) entry which is preliminary data.</text>
</comment>
<evidence type="ECO:0000313" key="2">
    <source>
        <dbReference type="Proteomes" id="UP000504714"/>
    </source>
</evidence>
<sequence>MIAAVAVTRNSLGIFENFDTELMKNSQIDDVLSMFSQILLGRM</sequence>